<proteinExistence type="predicted"/>
<name>A0ABW7YFU6_STRCE</name>
<evidence type="ECO:0000313" key="2">
    <source>
        <dbReference type="Proteomes" id="UP001612415"/>
    </source>
</evidence>
<dbReference type="EMBL" id="JBITDC010000027">
    <property type="protein sequence ID" value="MFI5681284.1"/>
    <property type="molecule type" value="Genomic_DNA"/>
</dbReference>
<keyword evidence="2" id="KW-1185">Reference proteome</keyword>
<accession>A0ABW7YFU6</accession>
<sequence>MTDEQAEAYGRFAEEPTRPDLERFFQALSRNRCLSPLVEGAVAPEL</sequence>
<dbReference type="Proteomes" id="UP001612415">
    <property type="component" value="Unassembled WGS sequence"/>
</dbReference>
<dbReference type="RefSeq" id="WP_398661940.1">
    <property type="nucleotide sequence ID" value="NZ_JBITDC010000027.1"/>
</dbReference>
<evidence type="ECO:0000313" key="1">
    <source>
        <dbReference type="EMBL" id="MFI5681284.1"/>
    </source>
</evidence>
<gene>
    <name evidence="1" type="ORF">ACIA8P_42885</name>
</gene>
<organism evidence="1 2">
    <name type="scientific">Streptomyces cellulosae</name>
    <dbReference type="NCBI Taxonomy" id="1968"/>
    <lineage>
        <taxon>Bacteria</taxon>
        <taxon>Bacillati</taxon>
        <taxon>Actinomycetota</taxon>
        <taxon>Actinomycetes</taxon>
        <taxon>Kitasatosporales</taxon>
        <taxon>Streptomycetaceae</taxon>
        <taxon>Streptomyces</taxon>
    </lineage>
</organism>
<comment type="caution">
    <text evidence="1">The sequence shown here is derived from an EMBL/GenBank/DDBJ whole genome shotgun (WGS) entry which is preliminary data.</text>
</comment>
<protein>
    <submittedName>
        <fullName evidence="1">Uncharacterized protein</fullName>
    </submittedName>
</protein>
<reference evidence="1 2" key="1">
    <citation type="submission" date="2024-10" db="EMBL/GenBank/DDBJ databases">
        <title>The Natural Products Discovery Center: Release of the First 8490 Sequenced Strains for Exploring Actinobacteria Biosynthetic Diversity.</title>
        <authorList>
            <person name="Kalkreuter E."/>
            <person name="Kautsar S.A."/>
            <person name="Yang D."/>
            <person name="Bader C.D."/>
            <person name="Teijaro C.N."/>
            <person name="Fluegel L."/>
            <person name="Davis C.M."/>
            <person name="Simpson J.R."/>
            <person name="Lauterbach L."/>
            <person name="Steele A.D."/>
            <person name="Gui C."/>
            <person name="Meng S."/>
            <person name="Li G."/>
            <person name="Viehrig K."/>
            <person name="Ye F."/>
            <person name="Su P."/>
            <person name="Kiefer A.F."/>
            <person name="Nichols A."/>
            <person name="Cepeda A.J."/>
            <person name="Yan W."/>
            <person name="Fan B."/>
            <person name="Jiang Y."/>
            <person name="Adhikari A."/>
            <person name="Zheng C.-J."/>
            <person name="Schuster L."/>
            <person name="Cowan T.M."/>
            <person name="Smanski M.J."/>
            <person name="Chevrette M.G."/>
            <person name="De Carvalho L.P.S."/>
            <person name="Shen B."/>
        </authorList>
    </citation>
    <scope>NUCLEOTIDE SEQUENCE [LARGE SCALE GENOMIC DNA]</scope>
    <source>
        <strain evidence="1 2">NPDC051599</strain>
    </source>
</reference>